<dbReference type="AlphaFoldDB" id="W2TUC1"/>
<keyword evidence="4" id="KW-1185">Reference proteome</keyword>
<evidence type="ECO:0008006" key="5">
    <source>
        <dbReference type="Google" id="ProtNLM"/>
    </source>
</evidence>
<dbReference type="KEGG" id="nai:NECAME_16850"/>
<dbReference type="PANTHER" id="PTHR15337:SF11">
    <property type="entry name" value="THIOREDOXIN DOMAIN-CONTAINING PROTEIN"/>
    <property type="match status" value="1"/>
</dbReference>
<dbReference type="InterPro" id="IPR036249">
    <property type="entry name" value="Thioredoxin-like_sf"/>
</dbReference>
<dbReference type="Pfam" id="PF13899">
    <property type="entry name" value="Thioredoxin_7"/>
    <property type="match status" value="1"/>
</dbReference>
<dbReference type="OrthoDB" id="262308at2759"/>
<accession>W2TUC1</accession>
<feature type="chain" id="PRO_5004826779" description="Thioredoxin domain-containing protein" evidence="2">
    <location>
        <begin position="17"/>
        <end position="122"/>
    </location>
</feature>
<evidence type="ECO:0000256" key="1">
    <source>
        <dbReference type="ARBA" id="ARBA00022729"/>
    </source>
</evidence>
<dbReference type="EMBL" id="KI657778">
    <property type="protein sequence ID" value="ETN85234.1"/>
    <property type="molecule type" value="Genomic_DNA"/>
</dbReference>
<dbReference type="SUPFAM" id="SSF52833">
    <property type="entry name" value="Thioredoxin-like"/>
    <property type="match status" value="1"/>
</dbReference>
<reference evidence="4" key="1">
    <citation type="journal article" date="2014" name="Nat. Genet.">
        <title>Genome of the human hookworm Necator americanus.</title>
        <authorList>
            <person name="Tang Y.T."/>
            <person name="Gao X."/>
            <person name="Rosa B.A."/>
            <person name="Abubucker S."/>
            <person name="Hallsworth-Pepin K."/>
            <person name="Martin J."/>
            <person name="Tyagi R."/>
            <person name="Heizer E."/>
            <person name="Zhang X."/>
            <person name="Bhonagiri-Palsikar V."/>
            <person name="Minx P."/>
            <person name="Warren W.C."/>
            <person name="Wang Q."/>
            <person name="Zhan B."/>
            <person name="Hotez P.J."/>
            <person name="Sternberg P.W."/>
            <person name="Dougall A."/>
            <person name="Gaze S.T."/>
            <person name="Mulvenna J."/>
            <person name="Sotillo J."/>
            <person name="Ranganathan S."/>
            <person name="Rabelo E.M."/>
            <person name="Wilson R.K."/>
            <person name="Felgner P.L."/>
            <person name="Bethony J."/>
            <person name="Hawdon J.M."/>
            <person name="Gasser R.B."/>
            <person name="Loukas A."/>
            <person name="Mitreva M."/>
        </authorList>
    </citation>
    <scope>NUCLEOTIDE SEQUENCE [LARGE SCALE GENOMIC DNA]</scope>
</reference>
<evidence type="ECO:0000256" key="2">
    <source>
        <dbReference type="SAM" id="SignalP"/>
    </source>
</evidence>
<evidence type="ECO:0000313" key="4">
    <source>
        <dbReference type="Proteomes" id="UP000053676"/>
    </source>
</evidence>
<dbReference type="InterPro" id="IPR051099">
    <property type="entry name" value="AGR/TXD"/>
</dbReference>
<gene>
    <name evidence="3" type="ORF">NECAME_16850</name>
</gene>
<sequence length="122" mass="14136">MKLFLILVAIISIVYGEKKKKEKENPLAHGFTDEIDWVEWDRAIGVAKDLNKPIFFLIHKTWCGACKELIELSKKFVMVNVEDDDEPEDDKYAPDGGYIPRILFLGKYAYCIPLSHIYPPQF</sequence>
<dbReference type="PANTHER" id="PTHR15337">
    <property type="entry name" value="ANTERIOR GRADIENT PROTEIN-RELATED"/>
    <property type="match status" value="1"/>
</dbReference>
<dbReference type="GO" id="GO:0005783">
    <property type="term" value="C:endoplasmic reticulum"/>
    <property type="evidence" value="ECO:0007669"/>
    <property type="project" value="TreeGrafter"/>
</dbReference>
<protein>
    <recommendedName>
        <fullName evidence="5">Thioredoxin domain-containing protein</fullName>
    </recommendedName>
</protein>
<dbReference type="Proteomes" id="UP000053676">
    <property type="component" value="Unassembled WGS sequence"/>
</dbReference>
<dbReference type="Gene3D" id="3.40.30.10">
    <property type="entry name" value="Glutaredoxin"/>
    <property type="match status" value="1"/>
</dbReference>
<evidence type="ECO:0000313" key="3">
    <source>
        <dbReference type="EMBL" id="ETN85234.1"/>
    </source>
</evidence>
<name>W2TUC1_NECAM</name>
<proteinExistence type="predicted"/>
<feature type="signal peptide" evidence="2">
    <location>
        <begin position="1"/>
        <end position="16"/>
    </location>
</feature>
<dbReference type="STRING" id="51031.W2TUC1"/>
<organism evidence="3 4">
    <name type="scientific">Necator americanus</name>
    <name type="common">Human hookworm</name>
    <dbReference type="NCBI Taxonomy" id="51031"/>
    <lineage>
        <taxon>Eukaryota</taxon>
        <taxon>Metazoa</taxon>
        <taxon>Ecdysozoa</taxon>
        <taxon>Nematoda</taxon>
        <taxon>Chromadorea</taxon>
        <taxon>Rhabditida</taxon>
        <taxon>Rhabditina</taxon>
        <taxon>Rhabditomorpha</taxon>
        <taxon>Strongyloidea</taxon>
        <taxon>Ancylostomatidae</taxon>
        <taxon>Bunostominae</taxon>
        <taxon>Necator</taxon>
    </lineage>
</organism>
<keyword evidence="1 2" id="KW-0732">Signal</keyword>